<dbReference type="RefSeq" id="WP_067871170.1">
    <property type="nucleotide sequence ID" value="NZ_JAAXOP010000009.1"/>
</dbReference>
<dbReference type="Gene3D" id="3.30.1390.10">
    <property type="match status" value="1"/>
</dbReference>
<evidence type="ECO:0008006" key="3">
    <source>
        <dbReference type="Google" id="ProtNLM"/>
    </source>
</evidence>
<reference evidence="1 2" key="1">
    <citation type="submission" date="2020-04" db="EMBL/GenBank/DDBJ databases">
        <title>MicrobeNet Type strains.</title>
        <authorList>
            <person name="Nicholson A.C."/>
        </authorList>
    </citation>
    <scope>NUCLEOTIDE SEQUENCE [LARGE SCALE GENOMIC DNA]</scope>
    <source>
        <strain evidence="1 2">JCM 12354</strain>
    </source>
</reference>
<comment type="caution">
    <text evidence="1">The sequence shown here is derived from an EMBL/GenBank/DDBJ whole genome shotgun (WGS) entry which is preliminary data.</text>
</comment>
<sequence>MFDNHRLERRINRLERKLDAIIDHLGIAEGGALPGFPEIDYRRIDQLLVQGKKIQAIKVYREQVPEASLVEAKRVVEAREG</sequence>
<accession>A0A846Y1L5</accession>
<keyword evidence="2" id="KW-1185">Reference proteome</keyword>
<name>A0A846Y1L5_9NOCA</name>
<dbReference type="AlphaFoldDB" id="A0A846Y1L5"/>
<protein>
    <recommendedName>
        <fullName evidence="3">Ribosomal protein L7/L12 C-terminal domain-containing protein</fullName>
    </recommendedName>
</protein>
<proteinExistence type="predicted"/>
<dbReference type="InterPro" id="IPR014719">
    <property type="entry name" value="Ribosomal_bL12_C/ClpS-like"/>
</dbReference>
<gene>
    <name evidence="1" type="ORF">HGA08_17745</name>
</gene>
<dbReference type="EMBL" id="JAAXOP010000009">
    <property type="protein sequence ID" value="NKY52065.1"/>
    <property type="molecule type" value="Genomic_DNA"/>
</dbReference>
<evidence type="ECO:0000313" key="2">
    <source>
        <dbReference type="Proteomes" id="UP000565711"/>
    </source>
</evidence>
<dbReference type="Proteomes" id="UP000565711">
    <property type="component" value="Unassembled WGS sequence"/>
</dbReference>
<evidence type="ECO:0000313" key="1">
    <source>
        <dbReference type="EMBL" id="NKY52065.1"/>
    </source>
</evidence>
<organism evidence="1 2">
    <name type="scientific">Nocardia vermiculata</name>
    <dbReference type="NCBI Taxonomy" id="257274"/>
    <lineage>
        <taxon>Bacteria</taxon>
        <taxon>Bacillati</taxon>
        <taxon>Actinomycetota</taxon>
        <taxon>Actinomycetes</taxon>
        <taxon>Mycobacteriales</taxon>
        <taxon>Nocardiaceae</taxon>
        <taxon>Nocardia</taxon>
    </lineage>
</organism>